<proteinExistence type="predicted"/>
<evidence type="ECO:0000313" key="2">
    <source>
        <dbReference type="Proteomes" id="UP001642464"/>
    </source>
</evidence>
<keyword evidence="2" id="KW-1185">Reference proteome</keyword>
<organism evidence="1 2">
    <name type="scientific">Durusdinium trenchii</name>
    <dbReference type="NCBI Taxonomy" id="1381693"/>
    <lineage>
        <taxon>Eukaryota</taxon>
        <taxon>Sar</taxon>
        <taxon>Alveolata</taxon>
        <taxon>Dinophyceae</taxon>
        <taxon>Suessiales</taxon>
        <taxon>Symbiodiniaceae</taxon>
        <taxon>Durusdinium</taxon>
    </lineage>
</organism>
<dbReference type="Pfam" id="PF01554">
    <property type="entry name" value="MatE"/>
    <property type="match status" value="2"/>
</dbReference>
<dbReference type="Proteomes" id="UP001642464">
    <property type="component" value="Unassembled WGS sequence"/>
</dbReference>
<dbReference type="InterPro" id="IPR002528">
    <property type="entry name" value="MATE_fam"/>
</dbReference>
<comment type="caution">
    <text evidence="1">The sequence shown here is derived from an EMBL/GenBank/DDBJ whole genome shotgun (WGS) entry which is preliminary data.</text>
</comment>
<dbReference type="EMBL" id="CAXAMM010000803">
    <property type="protein sequence ID" value="CAK8989099.1"/>
    <property type="molecule type" value="Genomic_DNA"/>
</dbReference>
<accession>A0ABP0HFV9</accession>
<evidence type="ECO:0000313" key="1">
    <source>
        <dbReference type="EMBL" id="CAK8989099.1"/>
    </source>
</evidence>
<reference evidence="1 2" key="1">
    <citation type="submission" date="2024-02" db="EMBL/GenBank/DDBJ databases">
        <authorList>
            <person name="Chen Y."/>
            <person name="Shah S."/>
            <person name="Dougan E. K."/>
            <person name="Thang M."/>
            <person name="Chan C."/>
        </authorList>
    </citation>
    <scope>NUCLEOTIDE SEQUENCE [LARGE SCALE GENOMIC DNA]</scope>
</reference>
<sequence length="460" mass="50010">MVCISGVWREAWLQLRLALPVCGANLLQRISTWVTWIVVGRLGKDILGPVTLSSSVNNVLGTSVVGGLSVGVSTLASQAYGAGNDLAMALVLQRAIMVTLLGSIPCVILLALIRPILEMLGMEPHFCSVAGGYALTVLLVTPFMGLQRSIGTWLVAQKNNHPRMIVILIALPAHTALTVSLTGRWSYLGAGVAMTLSTGMQAILIYLYISFSSTCSRTWRGFSCEAFKDWGPFLEIALPGVWMNTEYFVGESLTLAASMLPDPDTCLSALSIYQLTQTTCYQIPSGLRMVISSRLGNQLGANQPEEAALGERAGLRLVLLWLTIPAVLLLVFTRQWGLLFTQNEAVLHLLDTLVWLLLMYSSLDALQAYNNGTLASCGQQQISGRWALRAYLGVSLPVGLLLAFAFRWGVVGLCAGHCLGKLCHVVPCWRALKRIDWEAEAKRAAERVEHVRPMSVALVR</sequence>
<protein>
    <submittedName>
        <fullName evidence="1">Protein DETOXIFICATION 16 (AtDTX16) (Multidrug and toxic compound extrusion protein 16) (MATE protein 16)</fullName>
    </submittedName>
</protein>
<dbReference type="NCBIfam" id="TIGR00797">
    <property type="entry name" value="matE"/>
    <property type="match status" value="1"/>
</dbReference>
<name>A0ABP0HFV9_9DINO</name>
<gene>
    <name evidence="1" type="ORF">SCF082_LOCUS1675</name>
</gene>
<dbReference type="PANTHER" id="PTHR11206">
    <property type="entry name" value="MULTIDRUG RESISTANCE PROTEIN"/>
    <property type="match status" value="1"/>
</dbReference>